<dbReference type="InterPro" id="IPR029058">
    <property type="entry name" value="AB_hydrolase_fold"/>
</dbReference>
<protein>
    <submittedName>
        <fullName evidence="2">Alpha/beta fold hydrolase</fullName>
    </submittedName>
</protein>
<dbReference type="Proteomes" id="UP001595914">
    <property type="component" value="Unassembled WGS sequence"/>
</dbReference>
<accession>A0ABV9FNV0</accession>
<dbReference type="PANTHER" id="PTHR43194:SF2">
    <property type="entry name" value="PEROXISOMAL MEMBRANE PROTEIN LPX1"/>
    <property type="match status" value="1"/>
</dbReference>
<evidence type="ECO:0000259" key="1">
    <source>
        <dbReference type="Pfam" id="PF12697"/>
    </source>
</evidence>
<evidence type="ECO:0000313" key="2">
    <source>
        <dbReference type="EMBL" id="MFC4603756.1"/>
    </source>
</evidence>
<dbReference type="Gene3D" id="3.40.50.1820">
    <property type="entry name" value="alpha/beta hydrolase"/>
    <property type="match status" value="1"/>
</dbReference>
<proteinExistence type="predicted"/>
<dbReference type="PANTHER" id="PTHR43194">
    <property type="entry name" value="HYDROLASE ALPHA/BETA FOLD FAMILY"/>
    <property type="match status" value="1"/>
</dbReference>
<keyword evidence="3" id="KW-1185">Reference proteome</keyword>
<dbReference type="SUPFAM" id="SSF53474">
    <property type="entry name" value="alpha/beta-Hydrolases"/>
    <property type="match status" value="1"/>
</dbReference>
<dbReference type="PRINTS" id="PR00412">
    <property type="entry name" value="EPOXHYDRLASE"/>
</dbReference>
<sequence>MLHDEGGSGVPILLLHGLMGSARTWRRQVPWLREFGHVRTFDAAGHGRPAPATFSTEAFVEDLAEATASIAEPMVVIGHSMGGLHGWCFAAAYPERVRALVVEDMAPDFQGRTADDWAALIGSWPQPFRDAEHMVDYFGPVAAQYFMDSFVQRDDGWYLHGEVPVWRQISEEWGTRDFWTQWSAVRAPALLLEGEFTITPPGQIREMASTARGAETRYELIEGAGHLVHDDRPAEYRAAVESFLAGLRN</sequence>
<reference evidence="3" key="1">
    <citation type="journal article" date="2019" name="Int. J. Syst. Evol. Microbiol.">
        <title>The Global Catalogue of Microorganisms (GCM) 10K type strain sequencing project: providing services to taxonomists for standard genome sequencing and annotation.</title>
        <authorList>
            <consortium name="The Broad Institute Genomics Platform"/>
            <consortium name="The Broad Institute Genome Sequencing Center for Infectious Disease"/>
            <person name="Wu L."/>
            <person name="Ma J."/>
        </authorList>
    </citation>
    <scope>NUCLEOTIDE SEQUENCE [LARGE SCALE GENOMIC DNA]</scope>
    <source>
        <strain evidence="3">CCUG 54520</strain>
    </source>
</reference>
<gene>
    <name evidence="2" type="ORF">ACFO6S_08695</name>
</gene>
<dbReference type="Pfam" id="PF12697">
    <property type="entry name" value="Abhydrolase_6"/>
    <property type="match status" value="1"/>
</dbReference>
<evidence type="ECO:0000313" key="3">
    <source>
        <dbReference type="Proteomes" id="UP001595914"/>
    </source>
</evidence>
<dbReference type="RefSeq" id="WP_378415993.1">
    <property type="nucleotide sequence ID" value="NZ_JBHSFO010000003.1"/>
</dbReference>
<dbReference type="InterPro" id="IPR050228">
    <property type="entry name" value="Carboxylesterase_BioH"/>
</dbReference>
<dbReference type="InterPro" id="IPR000639">
    <property type="entry name" value="Epox_hydrolase-like"/>
</dbReference>
<dbReference type="GO" id="GO:0016787">
    <property type="term" value="F:hydrolase activity"/>
    <property type="evidence" value="ECO:0007669"/>
    <property type="project" value="UniProtKB-KW"/>
</dbReference>
<organism evidence="2 3">
    <name type="scientific">Rhodococcus kronopolitis</name>
    <dbReference type="NCBI Taxonomy" id="1460226"/>
    <lineage>
        <taxon>Bacteria</taxon>
        <taxon>Bacillati</taxon>
        <taxon>Actinomycetota</taxon>
        <taxon>Actinomycetes</taxon>
        <taxon>Mycobacteriales</taxon>
        <taxon>Nocardiaceae</taxon>
        <taxon>Rhodococcus</taxon>
    </lineage>
</organism>
<dbReference type="EMBL" id="JBHSFO010000003">
    <property type="protein sequence ID" value="MFC4603756.1"/>
    <property type="molecule type" value="Genomic_DNA"/>
</dbReference>
<name>A0ABV9FNV0_9NOCA</name>
<dbReference type="InterPro" id="IPR000073">
    <property type="entry name" value="AB_hydrolase_1"/>
</dbReference>
<feature type="domain" description="AB hydrolase-1" evidence="1">
    <location>
        <begin position="12"/>
        <end position="238"/>
    </location>
</feature>
<keyword evidence="2" id="KW-0378">Hydrolase</keyword>
<comment type="caution">
    <text evidence="2">The sequence shown here is derived from an EMBL/GenBank/DDBJ whole genome shotgun (WGS) entry which is preliminary data.</text>
</comment>